<protein>
    <submittedName>
        <fullName evidence="1">RCG21291</fullName>
    </submittedName>
</protein>
<dbReference type="AlphaFoldDB" id="A6J278"/>
<gene>
    <name evidence="1" type="ORF">rCG_21291</name>
</gene>
<name>A6J278_RAT</name>
<dbReference type="EMBL" id="CH473973">
    <property type="protein sequence ID" value="EDM14017.1"/>
    <property type="molecule type" value="Genomic_DNA"/>
</dbReference>
<evidence type="ECO:0000313" key="2">
    <source>
        <dbReference type="Proteomes" id="UP000234681"/>
    </source>
</evidence>
<organism evidence="1 2">
    <name type="scientific">Rattus norvegicus</name>
    <name type="common">Rat</name>
    <dbReference type="NCBI Taxonomy" id="10116"/>
    <lineage>
        <taxon>Eukaryota</taxon>
        <taxon>Metazoa</taxon>
        <taxon>Chordata</taxon>
        <taxon>Craniata</taxon>
        <taxon>Vertebrata</taxon>
        <taxon>Euteleostomi</taxon>
        <taxon>Mammalia</taxon>
        <taxon>Eutheria</taxon>
        <taxon>Euarchontoglires</taxon>
        <taxon>Glires</taxon>
        <taxon>Rodentia</taxon>
        <taxon>Myomorpha</taxon>
        <taxon>Muroidea</taxon>
        <taxon>Muridae</taxon>
        <taxon>Murinae</taxon>
        <taxon>Rattus</taxon>
    </lineage>
</organism>
<sequence>MEDGPTWQPSSERCAEFQRSWTSQTTRRTGLCLLARRNSVTSPLRDR</sequence>
<proteinExistence type="predicted"/>
<dbReference type="Proteomes" id="UP000234681">
    <property type="component" value="Chromosome 12"/>
</dbReference>
<reference evidence="1 2" key="1">
    <citation type="submission" date="2005-07" db="EMBL/GenBank/DDBJ databases">
        <authorList>
            <person name="Mural R.J."/>
            <person name="Li P.W."/>
            <person name="Adams M.D."/>
            <person name="Amanatides P.G."/>
            <person name="Baden-Tillson H."/>
            <person name="Barnstead M."/>
            <person name="Chin S.H."/>
            <person name="Dew I."/>
            <person name="Evans C.A."/>
            <person name="Ferriera S."/>
            <person name="Flanigan M."/>
            <person name="Fosler C."/>
            <person name="Glodek A."/>
            <person name="Gu Z."/>
            <person name="Holt R.A."/>
            <person name="Jennings D."/>
            <person name="Kraft C.L."/>
            <person name="Lu F."/>
            <person name="Nguyen T."/>
            <person name="Nusskern D.R."/>
            <person name="Pfannkoch C.M."/>
            <person name="Sitter C."/>
            <person name="Sutton G.G."/>
            <person name="Venter J.C."/>
            <person name="Wang Z."/>
            <person name="Woodage T."/>
            <person name="Zheng X.H."/>
            <person name="Zhong F."/>
        </authorList>
    </citation>
    <scope>NUCLEOTIDE SEQUENCE [LARGE SCALE GENOMIC DNA]</scope>
    <source>
        <strain>BN</strain>
        <strain evidence="2">Sprague-Dawley</strain>
    </source>
</reference>
<evidence type="ECO:0000313" key="1">
    <source>
        <dbReference type="EMBL" id="EDM14017.1"/>
    </source>
</evidence>
<accession>A6J278</accession>